<dbReference type="InterPro" id="IPR036249">
    <property type="entry name" value="Thioredoxin-like_sf"/>
</dbReference>
<dbReference type="PANTHER" id="PTHR13887">
    <property type="entry name" value="GLUTATHIONE S-TRANSFERASE KAPPA"/>
    <property type="match status" value="1"/>
</dbReference>
<proteinExistence type="predicted"/>
<dbReference type="PANTHER" id="PTHR13887:SF54">
    <property type="entry name" value="DSBA FAMILY PROTEIN"/>
    <property type="match status" value="1"/>
</dbReference>
<protein>
    <submittedName>
        <fullName evidence="1">Thioredoxin</fullName>
    </submittedName>
</protein>
<dbReference type="CDD" id="cd03025">
    <property type="entry name" value="DsbA_FrnE_like"/>
    <property type="match status" value="1"/>
</dbReference>
<dbReference type="Gene3D" id="3.40.30.10">
    <property type="entry name" value="Glutaredoxin"/>
    <property type="match status" value="1"/>
</dbReference>
<evidence type="ECO:0000313" key="1">
    <source>
        <dbReference type="EMBL" id="ALK44260.1"/>
    </source>
</evidence>
<dbReference type="Gene3D" id="1.10.472.60">
    <property type="entry name" value="putative protein disulfide isomerase domain"/>
    <property type="match status" value="1"/>
</dbReference>
<dbReference type="AlphaFoldDB" id="A0A0N7J5M2"/>
<sequence length="213" mass="24665">MNNKPKPILYYIYDPMCSWCWGYRPTWLLLQAKLESVVQVNTMVGGLAEDSNVPMPETMQYFLQQTWHKISAELGTQFNFDFWSQCHPKRSTYPACRAVIIARQYQKEQAMCLAIQDAYYLNAKNPSEVTTLIKIATSIGLNGDLFEQQINSDKLKQQLDHEITRVRAMPIQGFPSLVLSVDGELFPIRLDYKNWQTSYDIILTTLNRVCHKS</sequence>
<dbReference type="SUPFAM" id="SSF52833">
    <property type="entry name" value="Thioredoxin-like"/>
    <property type="match status" value="1"/>
</dbReference>
<organism evidence="1">
    <name type="scientific">Colwellia sp. C1</name>
    <dbReference type="NCBI Taxonomy" id="1737566"/>
    <lineage>
        <taxon>Bacteria</taxon>
        <taxon>Pseudomonadati</taxon>
        <taxon>Pseudomonadota</taxon>
        <taxon>Gammaproteobacteria</taxon>
        <taxon>Alteromonadales</taxon>
        <taxon>Colwelliaceae</taxon>
        <taxon>Colwellia</taxon>
    </lineage>
</organism>
<accession>A0A0N7J5M2</accession>
<dbReference type="Pfam" id="PF13743">
    <property type="entry name" value="Thioredoxin_5"/>
    <property type="match status" value="1"/>
</dbReference>
<dbReference type="EMBL" id="KT428295">
    <property type="protein sequence ID" value="ALK44260.1"/>
    <property type="molecule type" value="Genomic_DNA"/>
</dbReference>
<name>A0A0N7J5M2_9GAMM</name>
<reference evidence="1" key="1">
    <citation type="submission" date="2015-08" db="EMBL/GenBank/DDBJ databases">
        <title>Partial sequence of psychrophilic Colwellia sp.</title>
        <authorList>
            <person name="Pankowski J.A."/>
            <person name="Leong J.S."/>
            <person name="Nano F.E."/>
        </authorList>
    </citation>
    <scope>NUCLEOTIDE SEQUENCE</scope>
    <source>
        <strain evidence="1">C1</strain>
    </source>
</reference>